<dbReference type="AlphaFoldDB" id="A0A7J7CJV9"/>
<evidence type="ECO:0000313" key="4">
    <source>
        <dbReference type="Proteomes" id="UP000593562"/>
    </source>
</evidence>
<evidence type="ECO:0008006" key="5">
    <source>
        <dbReference type="Google" id="ProtNLM"/>
    </source>
</evidence>
<dbReference type="PANTHER" id="PTHR36804:SF1">
    <property type="entry name" value="OS04G0585600 PROTEIN"/>
    <property type="match status" value="1"/>
</dbReference>
<feature type="region of interest" description="Disordered" evidence="1">
    <location>
        <begin position="195"/>
        <end position="231"/>
    </location>
</feature>
<dbReference type="InParanoid" id="A0A7J7CJV9"/>
<accession>A0A7J7CJV9</accession>
<keyword evidence="2" id="KW-1133">Transmembrane helix</keyword>
<dbReference type="EMBL" id="JAAARO010000016">
    <property type="protein sequence ID" value="KAF5734353.1"/>
    <property type="molecule type" value="Genomic_DNA"/>
</dbReference>
<feature type="transmembrane region" description="Helical" evidence="2">
    <location>
        <begin position="97"/>
        <end position="117"/>
    </location>
</feature>
<dbReference type="PANTHER" id="PTHR36804">
    <property type="entry name" value="OSJNBA0013K16.11 PROTEIN"/>
    <property type="match status" value="1"/>
</dbReference>
<dbReference type="OrthoDB" id="2014574at2759"/>
<keyword evidence="2" id="KW-0472">Membrane</keyword>
<keyword evidence="4" id="KW-1185">Reference proteome</keyword>
<feature type="compositionally biased region" description="Basic and acidic residues" evidence="1">
    <location>
        <begin position="219"/>
        <end position="231"/>
    </location>
</feature>
<organism evidence="3 4">
    <name type="scientific">Tripterygium wilfordii</name>
    <name type="common">Thunder God vine</name>
    <dbReference type="NCBI Taxonomy" id="458696"/>
    <lineage>
        <taxon>Eukaryota</taxon>
        <taxon>Viridiplantae</taxon>
        <taxon>Streptophyta</taxon>
        <taxon>Embryophyta</taxon>
        <taxon>Tracheophyta</taxon>
        <taxon>Spermatophyta</taxon>
        <taxon>Magnoliopsida</taxon>
        <taxon>eudicotyledons</taxon>
        <taxon>Gunneridae</taxon>
        <taxon>Pentapetalae</taxon>
        <taxon>rosids</taxon>
        <taxon>fabids</taxon>
        <taxon>Celastrales</taxon>
        <taxon>Celastraceae</taxon>
        <taxon>Tripterygium</taxon>
    </lineage>
</organism>
<evidence type="ECO:0000313" key="3">
    <source>
        <dbReference type="EMBL" id="KAF5734353.1"/>
    </source>
</evidence>
<dbReference type="FunCoup" id="A0A7J7CJV9">
    <property type="interactions" value="1286"/>
</dbReference>
<sequence length="254" mass="29011">MTTISICINSLSPPPLPRSFSSSLPNVKPLFHRRCKSKTPKQVNRKVNQCRADLSHDAPFAAAIGACVLTTLVLPVSNSPDDDGGSPMDSTDTRFGVMGIISFIPYFNWLSWVFAWLDTGKRRYAIYALVYLAPYLRSNLSLSPEESWLPIFSIVVCIIHIQLEASIRNGDLQSFQLFSDISKHLQKPTIKKDFQSNRHQGISEETKRRRVENKNLPSAEEKHSRDIHEWGVHRKPFEHREHLNGDWDEDGRED</sequence>
<reference evidence="3 4" key="1">
    <citation type="journal article" date="2020" name="Nat. Commun.">
        <title>Genome of Tripterygium wilfordii and identification of cytochrome P450 involved in triptolide biosynthesis.</title>
        <authorList>
            <person name="Tu L."/>
            <person name="Su P."/>
            <person name="Zhang Z."/>
            <person name="Gao L."/>
            <person name="Wang J."/>
            <person name="Hu T."/>
            <person name="Zhou J."/>
            <person name="Zhang Y."/>
            <person name="Zhao Y."/>
            <person name="Liu Y."/>
            <person name="Song Y."/>
            <person name="Tong Y."/>
            <person name="Lu Y."/>
            <person name="Yang J."/>
            <person name="Xu C."/>
            <person name="Jia M."/>
            <person name="Peters R.J."/>
            <person name="Huang L."/>
            <person name="Gao W."/>
        </authorList>
    </citation>
    <scope>NUCLEOTIDE SEQUENCE [LARGE SCALE GENOMIC DNA]</scope>
    <source>
        <strain evidence="4">cv. XIE 37</strain>
        <tissue evidence="3">Leaf</tissue>
    </source>
</reference>
<feature type="compositionally biased region" description="Basic and acidic residues" evidence="1">
    <location>
        <begin position="195"/>
        <end position="207"/>
    </location>
</feature>
<name>A0A7J7CJV9_TRIWF</name>
<keyword evidence="2" id="KW-0812">Transmembrane</keyword>
<evidence type="ECO:0000256" key="2">
    <source>
        <dbReference type="SAM" id="Phobius"/>
    </source>
</evidence>
<evidence type="ECO:0000256" key="1">
    <source>
        <dbReference type="SAM" id="MobiDB-lite"/>
    </source>
</evidence>
<feature type="transmembrane region" description="Helical" evidence="2">
    <location>
        <begin position="58"/>
        <end position="77"/>
    </location>
</feature>
<comment type="caution">
    <text evidence="3">The sequence shown here is derived from an EMBL/GenBank/DDBJ whole genome shotgun (WGS) entry which is preliminary data.</text>
</comment>
<dbReference type="Proteomes" id="UP000593562">
    <property type="component" value="Unassembled WGS sequence"/>
</dbReference>
<gene>
    <name evidence="3" type="ORF">HS088_TW16G00802</name>
</gene>
<protein>
    <recommendedName>
        <fullName evidence="5">Zinc finger matrin-type protein</fullName>
    </recommendedName>
</protein>
<proteinExistence type="predicted"/>